<feature type="domain" description="Membrane insertase YidC N-terminal" evidence="16">
    <location>
        <begin position="92"/>
        <end position="370"/>
    </location>
</feature>
<feature type="transmembrane region" description="Helical" evidence="13">
    <location>
        <begin position="450"/>
        <end position="470"/>
    </location>
</feature>
<dbReference type="Proteomes" id="UP000029692">
    <property type="component" value="Unassembled WGS sequence"/>
</dbReference>
<feature type="transmembrane region" description="Helical" evidence="13">
    <location>
        <begin position="376"/>
        <end position="402"/>
    </location>
</feature>
<proteinExistence type="inferred from homology"/>
<evidence type="ECO:0000313" key="17">
    <source>
        <dbReference type="EMBL" id="KGE71925.1"/>
    </source>
</evidence>
<organism evidence="17 18">
    <name type="scientific">Spirochaeta lutea</name>
    <dbReference type="NCBI Taxonomy" id="1480694"/>
    <lineage>
        <taxon>Bacteria</taxon>
        <taxon>Pseudomonadati</taxon>
        <taxon>Spirochaetota</taxon>
        <taxon>Spirochaetia</taxon>
        <taxon>Spirochaetales</taxon>
        <taxon>Spirochaetaceae</taxon>
        <taxon>Spirochaeta</taxon>
    </lineage>
</organism>
<dbReference type="STRING" id="1480694.DC28_09000"/>
<dbReference type="InterPro" id="IPR028055">
    <property type="entry name" value="YidC/Oxa/ALB_C"/>
</dbReference>
<evidence type="ECO:0000256" key="9">
    <source>
        <dbReference type="ARBA" id="ARBA00023136"/>
    </source>
</evidence>
<feature type="domain" description="Membrane insertase YidC/Oxa/ALB C-terminal" evidence="15">
    <location>
        <begin position="384"/>
        <end position="583"/>
    </location>
</feature>
<dbReference type="NCBIfam" id="TIGR03593">
    <property type="entry name" value="yidC_nterm"/>
    <property type="match status" value="1"/>
</dbReference>
<dbReference type="GO" id="GO:0015031">
    <property type="term" value="P:protein transport"/>
    <property type="evidence" value="ECO:0007669"/>
    <property type="project" value="UniProtKB-KW"/>
</dbReference>
<keyword evidence="5 13" id="KW-1003">Cell membrane</keyword>
<dbReference type="EMBL" id="JNUP01000064">
    <property type="protein sequence ID" value="KGE71925.1"/>
    <property type="molecule type" value="Genomic_DNA"/>
</dbReference>
<dbReference type="CDD" id="cd20070">
    <property type="entry name" value="5TM_YidC_Alb3"/>
    <property type="match status" value="1"/>
</dbReference>
<dbReference type="InterPro" id="IPR038221">
    <property type="entry name" value="YidC_periplasmic_sf"/>
</dbReference>
<dbReference type="Pfam" id="PF14849">
    <property type="entry name" value="YidC_periplas"/>
    <property type="match status" value="1"/>
</dbReference>
<evidence type="ECO:0000256" key="5">
    <source>
        <dbReference type="ARBA" id="ARBA00022475"/>
    </source>
</evidence>
<evidence type="ECO:0000256" key="8">
    <source>
        <dbReference type="ARBA" id="ARBA00022989"/>
    </source>
</evidence>
<evidence type="ECO:0000256" key="3">
    <source>
        <dbReference type="ARBA" id="ARBA00015325"/>
    </source>
</evidence>
<evidence type="ECO:0000313" key="18">
    <source>
        <dbReference type="Proteomes" id="UP000029692"/>
    </source>
</evidence>
<evidence type="ECO:0000259" key="16">
    <source>
        <dbReference type="Pfam" id="PF14849"/>
    </source>
</evidence>
<dbReference type="OrthoDB" id="9780552at2"/>
<comment type="caution">
    <text evidence="17">The sequence shown here is derived from an EMBL/GenBank/DDBJ whole genome shotgun (WGS) entry which is preliminary data.</text>
</comment>
<name>A0A098QVR4_9SPIO</name>
<evidence type="ECO:0000256" key="14">
    <source>
        <dbReference type="SAM" id="MobiDB-lite"/>
    </source>
</evidence>
<evidence type="ECO:0000256" key="12">
    <source>
        <dbReference type="ARBA" id="ARBA00033342"/>
    </source>
</evidence>
<dbReference type="GO" id="GO:0051205">
    <property type="term" value="P:protein insertion into membrane"/>
    <property type="evidence" value="ECO:0007669"/>
    <property type="project" value="TreeGrafter"/>
</dbReference>
<feature type="compositionally biased region" description="Polar residues" evidence="14">
    <location>
        <begin position="33"/>
        <end position="49"/>
    </location>
</feature>
<dbReference type="GO" id="GO:0005886">
    <property type="term" value="C:plasma membrane"/>
    <property type="evidence" value="ECO:0007669"/>
    <property type="project" value="UniProtKB-SubCell"/>
</dbReference>
<comment type="subunit">
    <text evidence="13">Interacts with the Sec translocase complex via SecD. Specifically interacts with transmembrane segments of nascent integral membrane proteins during membrane integration.</text>
</comment>
<dbReference type="RefSeq" id="WP_037547796.1">
    <property type="nucleotide sequence ID" value="NZ_JNUP01000064.1"/>
</dbReference>
<sequence length="590" mass="65843">MDKRTLLAIILSVIVITIGFTIQSILYPPVTPETATTESNQGSQGADSSEVQERSDENSGEVNASQDVSQGFIALGDDPGSTSPVSFSDGAVYEGVIDPVGASLISFKLLEHRDGEDPVDILYDDGSDLVGLRTRFGGWNGQDMNVPFHRQASTDPGVLRFYRDFAPNNDPEKAFRITKSYHFYPEEYMFELTVEIENIAEPSKIPPIQIADNSYSVVVTPQIGPRITALGSARQRGVDYRRFMAYTGDKRIELKNSNPGSPEVREDRFTWVAVDGKYFSLAVIPGNAEFSSVFSTEQTKDGLQGNAVALERAPLSGSKQIDTYRIYAGPKKPETLKQYNLPQNNELGLRGLDLDVLVDGGMLTWLENILKEGLKLFYYIIPNWGVAIILLTILVKLLFYPLTKKSLESTRKMQEFAPQLKEIQEKHKDNPQKAQQAQAEFYKKNGLNPLGGCLPILIQFPFFIAMYGLFNNHFDLRGAMFIPGWITDLSTADTILNFGFTIPILGWSELHLLPFIYLASQLLYGKITQNPGQGAAGGKQAKMMMFALPIVFFFVLYNVPSGLLVYWISQNIVTMVQQIWVNKHPKKKKA</sequence>
<dbReference type="PANTHER" id="PTHR12428">
    <property type="entry name" value="OXA1"/>
    <property type="match status" value="1"/>
</dbReference>
<evidence type="ECO:0000256" key="6">
    <source>
        <dbReference type="ARBA" id="ARBA00022692"/>
    </source>
</evidence>
<dbReference type="AlphaFoldDB" id="A0A098QVR4"/>
<dbReference type="PANTHER" id="PTHR12428:SF65">
    <property type="entry name" value="CYTOCHROME C OXIDASE ASSEMBLY PROTEIN COX18, MITOCHONDRIAL"/>
    <property type="match status" value="1"/>
</dbReference>
<reference evidence="17 18" key="1">
    <citation type="submission" date="2014-05" db="EMBL/GenBank/DDBJ databases">
        <title>De novo Genome Sequence of Spirocheata sp.</title>
        <authorList>
            <person name="Shivani Y."/>
            <person name="Subhash Y."/>
            <person name="Tushar L."/>
            <person name="Sasikala C."/>
            <person name="Ramana C.V."/>
        </authorList>
    </citation>
    <scope>NUCLEOTIDE SEQUENCE [LARGE SCALE GENOMIC DNA]</scope>
    <source>
        <strain evidence="17 18">JC230</strain>
    </source>
</reference>
<dbReference type="InterPro" id="IPR001708">
    <property type="entry name" value="YidC/ALB3/OXA1/COX18"/>
</dbReference>
<keyword evidence="7 13" id="KW-0653">Protein transport</keyword>
<keyword evidence="4 13" id="KW-0813">Transport</keyword>
<keyword evidence="10 13" id="KW-0143">Chaperone</keyword>
<feature type="region of interest" description="Disordered" evidence="14">
    <location>
        <begin position="32"/>
        <end position="67"/>
    </location>
</feature>
<dbReference type="eggNOG" id="COG0706">
    <property type="taxonomic scope" value="Bacteria"/>
</dbReference>
<evidence type="ECO:0000256" key="2">
    <source>
        <dbReference type="ARBA" id="ARBA00010527"/>
    </source>
</evidence>
<comment type="subcellular location">
    <subcellularLocation>
        <location evidence="1">Cell inner membrane</location>
        <topology evidence="1">Multi-pass membrane protein</topology>
    </subcellularLocation>
    <subcellularLocation>
        <location evidence="13">Cell membrane</location>
        <topology evidence="13">Multi-pass membrane protein</topology>
    </subcellularLocation>
</comment>
<evidence type="ECO:0000256" key="4">
    <source>
        <dbReference type="ARBA" id="ARBA00022448"/>
    </source>
</evidence>
<keyword evidence="6 13" id="KW-0812">Transmembrane</keyword>
<evidence type="ECO:0000256" key="13">
    <source>
        <dbReference type="HAMAP-Rule" id="MF_01810"/>
    </source>
</evidence>
<dbReference type="GO" id="GO:0032977">
    <property type="term" value="F:membrane insertase activity"/>
    <property type="evidence" value="ECO:0007669"/>
    <property type="project" value="InterPro"/>
</dbReference>
<dbReference type="InterPro" id="IPR019998">
    <property type="entry name" value="Membr_insert_YidC"/>
</dbReference>
<dbReference type="InterPro" id="IPR047196">
    <property type="entry name" value="YidC_ALB_C"/>
</dbReference>
<keyword evidence="9 13" id="KW-0472">Membrane</keyword>
<dbReference type="InterPro" id="IPR028053">
    <property type="entry name" value="Membr_insert_YidC_N"/>
</dbReference>
<evidence type="ECO:0000256" key="7">
    <source>
        <dbReference type="ARBA" id="ARBA00022927"/>
    </source>
</evidence>
<protein>
    <recommendedName>
        <fullName evidence="3 13">Membrane protein insertase YidC</fullName>
    </recommendedName>
    <alternativeName>
        <fullName evidence="12 13">Foldase YidC</fullName>
    </alternativeName>
    <alternativeName>
        <fullName evidence="11 13">Membrane integrase YidC</fullName>
    </alternativeName>
    <alternativeName>
        <fullName evidence="13">Membrane protein YidC</fullName>
    </alternativeName>
</protein>
<comment type="similarity">
    <text evidence="2 13">Belongs to the OXA1/ALB3/YidC family. Type 1 subfamily.</text>
</comment>
<dbReference type="HAMAP" id="MF_01810">
    <property type="entry name" value="YidC_type1"/>
    <property type="match status" value="1"/>
</dbReference>
<dbReference type="PRINTS" id="PR00701">
    <property type="entry name" value="60KDINNERMP"/>
</dbReference>
<dbReference type="NCBIfam" id="TIGR03592">
    <property type="entry name" value="yidC_oxa1_cterm"/>
    <property type="match status" value="1"/>
</dbReference>
<gene>
    <name evidence="13" type="primary">yidC</name>
    <name evidence="17" type="ORF">DC28_09000</name>
</gene>
<comment type="function">
    <text evidence="13">Required for the insertion and/or proper folding and/or complex formation of integral membrane proteins into the membrane. Involved in integration of membrane proteins that insert both dependently and independently of the Sec translocase complex, as well as at least some lipoproteins. Aids folding of multispanning membrane proteins.</text>
</comment>
<dbReference type="CDD" id="cd19961">
    <property type="entry name" value="EcYidC-like_peri"/>
    <property type="match status" value="1"/>
</dbReference>
<keyword evidence="18" id="KW-1185">Reference proteome</keyword>
<evidence type="ECO:0000256" key="11">
    <source>
        <dbReference type="ARBA" id="ARBA00033245"/>
    </source>
</evidence>
<evidence type="ECO:0000256" key="1">
    <source>
        <dbReference type="ARBA" id="ARBA00004429"/>
    </source>
</evidence>
<accession>A0A098QVR4</accession>
<dbReference type="Pfam" id="PF02096">
    <property type="entry name" value="60KD_IMP"/>
    <property type="match status" value="1"/>
</dbReference>
<feature type="transmembrane region" description="Helical" evidence="13">
    <location>
        <begin position="545"/>
        <end position="568"/>
    </location>
</feature>
<evidence type="ECO:0000256" key="10">
    <source>
        <dbReference type="ARBA" id="ARBA00023186"/>
    </source>
</evidence>
<dbReference type="Gene3D" id="2.70.98.90">
    <property type="match status" value="1"/>
</dbReference>
<feature type="transmembrane region" description="Helical" evidence="13">
    <location>
        <begin position="7"/>
        <end position="27"/>
    </location>
</feature>
<keyword evidence="8 13" id="KW-1133">Transmembrane helix</keyword>
<evidence type="ECO:0000259" key="15">
    <source>
        <dbReference type="Pfam" id="PF02096"/>
    </source>
</evidence>